<dbReference type="GO" id="GO:0032259">
    <property type="term" value="P:methylation"/>
    <property type="evidence" value="ECO:0007669"/>
    <property type="project" value="UniProtKB-KW"/>
</dbReference>
<protein>
    <submittedName>
        <fullName evidence="2">Class I SAM-dependent methyltransferase</fullName>
        <ecNumber evidence="2">2.1.-.-</ecNumber>
    </submittedName>
</protein>
<dbReference type="PANTHER" id="PTHR43591">
    <property type="entry name" value="METHYLTRANSFERASE"/>
    <property type="match status" value="1"/>
</dbReference>
<dbReference type="InterPro" id="IPR029063">
    <property type="entry name" value="SAM-dependent_MTases_sf"/>
</dbReference>
<dbReference type="InterPro" id="IPR041698">
    <property type="entry name" value="Methyltransf_25"/>
</dbReference>
<reference evidence="2" key="1">
    <citation type="submission" date="2023-06" db="EMBL/GenBank/DDBJ databases">
        <authorList>
            <person name="Jiang Y."/>
            <person name="Liu Q."/>
        </authorList>
    </citation>
    <scope>NUCLEOTIDE SEQUENCE</scope>
    <source>
        <strain evidence="2">CGMCC 1.12090</strain>
    </source>
</reference>
<evidence type="ECO:0000259" key="1">
    <source>
        <dbReference type="Pfam" id="PF13649"/>
    </source>
</evidence>
<organism evidence="2 3">
    <name type="scientific">Variovorax ginsengisoli</name>
    <dbReference type="NCBI Taxonomy" id="363844"/>
    <lineage>
        <taxon>Bacteria</taxon>
        <taxon>Pseudomonadati</taxon>
        <taxon>Pseudomonadota</taxon>
        <taxon>Betaproteobacteria</taxon>
        <taxon>Burkholderiales</taxon>
        <taxon>Comamonadaceae</taxon>
        <taxon>Variovorax</taxon>
    </lineage>
</organism>
<dbReference type="PANTHER" id="PTHR43591:SF24">
    <property type="entry name" value="2-METHOXY-6-POLYPRENYL-1,4-BENZOQUINOL METHYLASE, MITOCHONDRIAL"/>
    <property type="match status" value="1"/>
</dbReference>
<dbReference type="Proteomes" id="UP001169027">
    <property type="component" value="Unassembled WGS sequence"/>
</dbReference>
<proteinExistence type="predicted"/>
<keyword evidence="3" id="KW-1185">Reference proteome</keyword>
<evidence type="ECO:0000313" key="3">
    <source>
        <dbReference type="Proteomes" id="UP001169027"/>
    </source>
</evidence>
<dbReference type="EC" id="2.1.-.-" evidence="2"/>
<dbReference type="SUPFAM" id="SSF53335">
    <property type="entry name" value="S-adenosyl-L-methionine-dependent methyltransferases"/>
    <property type="match status" value="1"/>
</dbReference>
<dbReference type="EMBL" id="JAUKVY010000020">
    <property type="protein sequence ID" value="MDO1535494.1"/>
    <property type="molecule type" value="Genomic_DNA"/>
</dbReference>
<dbReference type="CDD" id="cd02440">
    <property type="entry name" value="AdoMet_MTases"/>
    <property type="match status" value="1"/>
</dbReference>
<dbReference type="Gene3D" id="3.40.50.150">
    <property type="entry name" value="Vaccinia Virus protein VP39"/>
    <property type="match status" value="1"/>
</dbReference>
<gene>
    <name evidence="2" type="ORF">Q2T77_24725</name>
</gene>
<dbReference type="Pfam" id="PF13649">
    <property type="entry name" value="Methyltransf_25"/>
    <property type="match status" value="1"/>
</dbReference>
<feature type="domain" description="Methyltransferase" evidence="1">
    <location>
        <begin position="43"/>
        <end position="134"/>
    </location>
</feature>
<dbReference type="GO" id="GO:0008168">
    <property type="term" value="F:methyltransferase activity"/>
    <property type="evidence" value="ECO:0007669"/>
    <property type="project" value="UniProtKB-KW"/>
</dbReference>
<keyword evidence="2" id="KW-0489">Methyltransferase</keyword>
<comment type="caution">
    <text evidence="2">The sequence shown here is derived from an EMBL/GenBank/DDBJ whole genome shotgun (WGS) entry which is preliminary data.</text>
</comment>
<name>A0ABT8S9B3_9BURK</name>
<keyword evidence="2" id="KW-0808">Transferase</keyword>
<accession>A0ABT8S9B3</accession>
<sequence length="270" mass="29412">MTSASSTFVANDADAYEKLMGRWSRQLALPFLDFVGSADGERVLDVGCGTGHLAFAVTRRTGAGEVRGIDLAEPYIAHARRHNQDPRIVFEVGDACALPYPDRHFDRVLSLLVLHFVPDTGKAIAEMRRVAKPGAVVGAAVWDARGGFVSNRMFFDTAAAVDPSGRERRASSYTRPMTRPGELAKAWREAGLKSVAETSLAIRMEFASFADYWTPFEGRDGPVAEYLSTLDPEQRARLREAVESAYLDGEADGPRSYAALAWAVKGQAPA</sequence>
<evidence type="ECO:0000313" key="2">
    <source>
        <dbReference type="EMBL" id="MDO1535494.1"/>
    </source>
</evidence>
<dbReference type="RefSeq" id="WP_301813212.1">
    <property type="nucleotide sequence ID" value="NZ_JAUJZH010000020.1"/>
</dbReference>